<evidence type="ECO:0000313" key="3">
    <source>
        <dbReference type="Proteomes" id="UP000738349"/>
    </source>
</evidence>
<proteinExistence type="predicted"/>
<dbReference type="PANTHER" id="PTHR43344">
    <property type="entry name" value="PHOSPHOSERINE PHOSPHATASE"/>
    <property type="match status" value="1"/>
</dbReference>
<dbReference type="Proteomes" id="UP000738349">
    <property type="component" value="Unassembled WGS sequence"/>
</dbReference>
<accession>A0A9P9DLM2</accession>
<dbReference type="InterPro" id="IPR050582">
    <property type="entry name" value="HAD-like_SerB"/>
</dbReference>
<dbReference type="Gene3D" id="1.20.1440.310">
    <property type="match status" value="1"/>
</dbReference>
<protein>
    <submittedName>
        <fullName evidence="2">Phosphorylcholine phosphatase</fullName>
    </submittedName>
</protein>
<dbReference type="OrthoDB" id="5182398at2759"/>
<keyword evidence="3" id="KW-1185">Reference proteome</keyword>
<dbReference type="InterPro" id="IPR023214">
    <property type="entry name" value="HAD_sf"/>
</dbReference>
<evidence type="ECO:0000256" key="1">
    <source>
        <dbReference type="SAM" id="SignalP"/>
    </source>
</evidence>
<name>A0A9P9DLM2_9HYPO</name>
<organism evidence="2 3">
    <name type="scientific">Dactylonectria macrodidyma</name>
    <dbReference type="NCBI Taxonomy" id="307937"/>
    <lineage>
        <taxon>Eukaryota</taxon>
        <taxon>Fungi</taxon>
        <taxon>Dikarya</taxon>
        <taxon>Ascomycota</taxon>
        <taxon>Pezizomycotina</taxon>
        <taxon>Sordariomycetes</taxon>
        <taxon>Hypocreomycetidae</taxon>
        <taxon>Hypocreales</taxon>
        <taxon>Nectriaceae</taxon>
        <taxon>Dactylonectria</taxon>
    </lineage>
</organism>
<dbReference type="Gene3D" id="3.40.50.1000">
    <property type="entry name" value="HAD superfamily/HAD-like"/>
    <property type="match status" value="1"/>
</dbReference>
<keyword evidence="1" id="KW-0732">Signal</keyword>
<dbReference type="EMBL" id="JAGMUV010000024">
    <property type="protein sequence ID" value="KAH7121494.1"/>
    <property type="molecule type" value="Genomic_DNA"/>
</dbReference>
<reference evidence="2" key="1">
    <citation type="journal article" date="2021" name="Nat. Commun.">
        <title>Genetic determinants of endophytism in the Arabidopsis root mycobiome.</title>
        <authorList>
            <person name="Mesny F."/>
            <person name="Miyauchi S."/>
            <person name="Thiergart T."/>
            <person name="Pickel B."/>
            <person name="Atanasova L."/>
            <person name="Karlsson M."/>
            <person name="Huettel B."/>
            <person name="Barry K.W."/>
            <person name="Haridas S."/>
            <person name="Chen C."/>
            <person name="Bauer D."/>
            <person name="Andreopoulos W."/>
            <person name="Pangilinan J."/>
            <person name="LaButti K."/>
            <person name="Riley R."/>
            <person name="Lipzen A."/>
            <person name="Clum A."/>
            <person name="Drula E."/>
            <person name="Henrissat B."/>
            <person name="Kohler A."/>
            <person name="Grigoriev I.V."/>
            <person name="Martin F.M."/>
            <person name="Hacquard S."/>
        </authorList>
    </citation>
    <scope>NUCLEOTIDE SEQUENCE</scope>
    <source>
        <strain evidence="2">MPI-CAGE-AT-0147</strain>
    </source>
</reference>
<dbReference type="SUPFAM" id="SSF56784">
    <property type="entry name" value="HAD-like"/>
    <property type="match status" value="1"/>
</dbReference>
<comment type="caution">
    <text evidence="2">The sequence shown here is derived from an EMBL/GenBank/DDBJ whole genome shotgun (WGS) entry which is preliminary data.</text>
</comment>
<gene>
    <name evidence="2" type="ORF">EDB81DRAFT_872827</name>
</gene>
<sequence length="360" mass="40354">MKLSTKTITAALCLFASYEPVYAKPSYGLAGPQLKHWPKKAAKALNTMIARNAHKGRYAVFDMDNTSYQYDVEESLLPFLENKGVLTRDTMDQTLKLIPFKDTSTHTESLYSYYNRLCDIDLALCYPWAAQIFSGITLSDLKVYVDELMALDGTISTTYYEGDVVTTTEINPPKIFEGQIELYNRLMANGIEVYVVSASSEEIVRMVASDPKYGYNVKPENVIGVTLVLKNSTGGITTARKEIEDGTYKEETNLDSVMTPYLWAPATWKAGKWAAILTYIDEWKKPILVGGDTPLSDGPMLFHGVDVARGGIHLWINRKDAYLTDIKNMQKEFAKDQKREGVPVTANKNWVIVKPADIHA</sequence>
<dbReference type="InterPro" id="IPR036412">
    <property type="entry name" value="HAD-like_sf"/>
</dbReference>
<dbReference type="AlphaFoldDB" id="A0A9P9DLM2"/>
<feature type="chain" id="PRO_5040241328" evidence="1">
    <location>
        <begin position="24"/>
        <end position="360"/>
    </location>
</feature>
<evidence type="ECO:0000313" key="2">
    <source>
        <dbReference type="EMBL" id="KAH7121494.1"/>
    </source>
</evidence>
<feature type="signal peptide" evidence="1">
    <location>
        <begin position="1"/>
        <end position="23"/>
    </location>
</feature>